<dbReference type="GO" id="GO:0004252">
    <property type="term" value="F:serine-type endopeptidase activity"/>
    <property type="evidence" value="ECO:0007669"/>
    <property type="project" value="UniProtKB-UniRule"/>
</dbReference>
<dbReference type="InterPro" id="IPR050131">
    <property type="entry name" value="Peptidase_S8_subtilisin-like"/>
</dbReference>
<dbReference type="PROSITE" id="PS00137">
    <property type="entry name" value="SUBTILASE_HIS"/>
    <property type="match status" value="1"/>
</dbReference>
<dbReference type="InterPro" id="IPR028994">
    <property type="entry name" value="Integrin_alpha_N"/>
</dbReference>
<evidence type="ECO:0000256" key="5">
    <source>
        <dbReference type="PIRSR" id="PIRSR615500-1"/>
    </source>
</evidence>
<dbReference type="Gene3D" id="3.40.50.200">
    <property type="entry name" value="Peptidase S8/S53 domain"/>
    <property type="match status" value="1"/>
</dbReference>
<dbReference type="Gene3D" id="2.130.10.130">
    <property type="entry name" value="Integrin alpha, N-terminal"/>
    <property type="match status" value="1"/>
</dbReference>
<evidence type="ECO:0000256" key="4">
    <source>
        <dbReference type="ARBA" id="ARBA00022825"/>
    </source>
</evidence>
<dbReference type="GO" id="GO:0006508">
    <property type="term" value="P:proteolysis"/>
    <property type="evidence" value="ECO:0007669"/>
    <property type="project" value="UniProtKB-KW"/>
</dbReference>
<evidence type="ECO:0000256" key="3">
    <source>
        <dbReference type="ARBA" id="ARBA00022801"/>
    </source>
</evidence>
<evidence type="ECO:0000256" key="6">
    <source>
        <dbReference type="PROSITE-ProRule" id="PRU01240"/>
    </source>
</evidence>
<dbReference type="InterPro" id="IPR000209">
    <property type="entry name" value="Peptidase_S8/S53_dom"/>
</dbReference>
<evidence type="ECO:0000256" key="2">
    <source>
        <dbReference type="ARBA" id="ARBA00022670"/>
    </source>
</evidence>
<dbReference type="PRINTS" id="PR00723">
    <property type="entry name" value="SUBTILISIN"/>
</dbReference>
<dbReference type="InterPro" id="IPR036852">
    <property type="entry name" value="Peptidase_S8/S53_dom_sf"/>
</dbReference>
<keyword evidence="2 6" id="KW-0645">Protease</keyword>
<dbReference type="CDD" id="cd07473">
    <property type="entry name" value="Peptidases_S8_Subtilisin_like"/>
    <property type="match status" value="1"/>
</dbReference>
<dbReference type="Proteomes" id="UP000177040">
    <property type="component" value="Unassembled WGS sequence"/>
</dbReference>
<keyword evidence="3 6" id="KW-0378">Hydrolase</keyword>
<dbReference type="PANTHER" id="PTHR43806">
    <property type="entry name" value="PEPTIDASE S8"/>
    <property type="match status" value="1"/>
</dbReference>
<dbReference type="PANTHER" id="PTHR43806:SF11">
    <property type="entry name" value="CEREVISIN-RELATED"/>
    <property type="match status" value="1"/>
</dbReference>
<feature type="domain" description="Peptidase S8/S53" evidence="7">
    <location>
        <begin position="56"/>
        <end position="351"/>
    </location>
</feature>
<organism evidence="8 9">
    <name type="scientific">Candidatus Magasanikbacteria bacterium RIFCSPLOWO2_01_FULL_40_15</name>
    <dbReference type="NCBI Taxonomy" id="1798686"/>
    <lineage>
        <taxon>Bacteria</taxon>
        <taxon>Candidatus Magasanikiibacteriota</taxon>
    </lineage>
</organism>
<comment type="caution">
    <text evidence="8">The sequence shown here is derived from an EMBL/GenBank/DDBJ whole genome shotgun (WGS) entry which is preliminary data.</text>
</comment>
<dbReference type="InterPro" id="IPR015500">
    <property type="entry name" value="Peptidase_S8_subtilisin-rel"/>
</dbReference>
<dbReference type="EMBL" id="MFQH01000023">
    <property type="protein sequence ID" value="OGH77752.1"/>
    <property type="molecule type" value="Genomic_DNA"/>
</dbReference>
<protein>
    <recommendedName>
        <fullName evidence="7">Peptidase S8/S53 domain-containing protein</fullName>
    </recommendedName>
</protein>
<name>A0A1F6N1J1_9BACT</name>
<dbReference type="AlphaFoldDB" id="A0A1F6N1J1"/>
<accession>A0A1F6N1J1</accession>
<gene>
    <name evidence="8" type="ORF">A2983_03875</name>
</gene>
<evidence type="ECO:0000256" key="1">
    <source>
        <dbReference type="ARBA" id="ARBA00011073"/>
    </source>
</evidence>
<feature type="active site" description="Charge relay system" evidence="5 6">
    <location>
        <position position="131"/>
    </location>
</feature>
<dbReference type="InterPro" id="IPR034204">
    <property type="entry name" value="PfSUB1-like_cat_dom"/>
</dbReference>
<dbReference type="PROSITE" id="PS00138">
    <property type="entry name" value="SUBTILASE_SER"/>
    <property type="match status" value="1"/>
</dbReference>
<sequence length="680" mass="73517">MKQSFFIKSISLISLVFLGFPLLAWALTSNDPKSFQTAYEQTGVYRAWDYSTGSADVIVAVIDNGFDTFHPDLQQNVWKNTKEIPDNKIDDDHNGYVDDVWGWSFLDGTNNPQPSVANLTAEEKKDGLFSHGTFVAGVIGAVGNNNRDGVGINWRVKLMNIRVLGNNGYGELAPLGKAIRYAVDNGAQVINVSMVGDKDENTASAVKYAYEKGVVVVAAMGNYNGNLNNNLMYPACADADTGLTMVLGVSAVNAERRLASFSNTGSKCVDITAPGVDIGSTVRYSPNDGLSETYVRGWQGTSFATPFVSGAAALVKSIRPEWKAPQIYEALLSTTHHTPANDEAAYAQSYGRGLLQVHRAVAYAMGLTIPPTMFETSTTNIVSTTMFAVLPKNQKTFSVIWPNSELRDGYADNSELGAIYERPEAKNIESITAVGVGRDQKIITARPKNKTERQITVYNYRWQEESNWNVSAKGSVNVSAIWRESGLTIGVAPTTADTQIYWLYDSAGNVLESKAQKIMHNGARVLVGATDVYAVVGHSAKNKQTINIFNYKDGQIITEFTADEYTALQNTPIVPTAALGDVVGNSEPEIILGSALGANDMITIYSANGSLVRSFAPFGNGAGLGATVSLFDADGNGSLDIVTGSVIKPTTLRAWSGRAKLVAEWSVQNVFKNFFLLPRK</sequence>
<comment type="similarity">
    <text evidence="1 6">Belongs to the peptidase S8 family.</text>
</comment>
<dbReference type="InterPro" id="IPR023828">
    <property type="entry name" value="Peptidase_S8_Ser-AS"/>
</dbReference>
<keyword evidence="4 6" id="KW-0720">Serine protease</keyword>
<dbReference type="Pfam" id="PF00082">
    <property type="entry name" value="Peptidase_S8"/>
    <property type="match status" value="1"/>
</dbReference>
<feature type="active site" description="Charge relay system" evidence="5 6">
    <location>
        <position position="63"/>
    </location>
</feature>
<feature type="active site" description="Charge relay system" evidence="5 6">
    <location>
        <position position="302"/>
    </location>
</feature>
<reference evidence="8 9" key="1">
    <citation type="journal article" date="2016" name="Nat. Commun.">
        <title>Thousands of microbial genomes shed light on interconnected biogeochemical processes in an aquifer system.</title>
        <authorList>
            <person name="Anantharaman K."/>
            <person name="Brown C.T."/>
            <person name="Hug L.A."/>
            <person name="Sharon I."/>
            <person name="Castelle C.J."/>
            <person name="Probst A.J."/>
            <person name="Thomas B.C."/>
            <person name="Singh A."/>
            <person name="Wilkins M.J."/>
            <person name="Karaoz U."/>
            <person name="Brodie E.L."/>
            <person name="Williams K.H."/>
            <person name="Hubbard S.S."/>
            <person name="Banfield J.F."/>
        </authorList>
    </citation>
    <scope>NUCLEOTIDE SEQUENCE [LARGE SCALE GENOMIC DNA]</scope>
</reference>
<dbReference type="SUPFAM" id="SSF52743">
    <property type="entry name" value="Subtilisin-like"/>
    <property type="match status" value="1"/>
</dbReference>
<proteinExistence type="inferred from homology"/>
<dbReference type="SUPFAM" id="SSF69318">
    <property type="entry name" value="Integrin alpha N-terminal domain"/>
    <property type="match status" value="1"/>
</dbReference>
<dbReference type="PROSITE" id="PS51892">
    <property type="entry name" value="SUBTILASE"/>
    <property type="match status" value="1"/>
</dbReference>
<evidence type="ECO:0000259" key="7">
    <source>
        <dbReference type="Pfam" id="PF00082"/>
    </source>
</evidence>
<dbReference type="InterPro" id="IPR022398">
    <property type="entry name" value="Peptidase_S8_His-AS"/>
</dbReference>
<evidence type="ECO:0000313" key="9">
    <source>
        <dbReference type="Proteomes" id="UP000177040"/>
    </source>
</evidence>
<evidence type="ECO:0000313" key="8">
    <source>
        <dbReference type="EMBL" id="OGH77752.1"/>
    </source>
</evidence>